<dbReference type="InterPro" id="IPR041006">
    <property type="entry name" value="Morc_S5"/>
</dbReference>
<sequence length="996" mass="111915">MSSENYSRLSRAQLSFDYLHTNSTTHEFLFGAIAELIDNARDAGATEIDIFSTKNPNLRGGFMLYFVDNGCGMSPDEAKNVIVFGRSCKRALDQSSIGMYGNGLKSGSMRIGSDMILFTKKDGVYSCVFLSRTFHEAERLDEVIVPLPTFYANDKTPIITYPEDQKKHDTEMEIIYRFSPFQNAKDFFGQFEKIKGDSGTVVVVYNMKLLDDGSAELDVNSNPHDIILAASSEKEDPMEPLADIELPPEKRSLRAYVSILYADPRMKVYIQSRKVQTKRLLDTLYATKRYNFASKTFRTRAERELNKIKEEVKVAEMIARESESKARDFELRYGSSKDPEHLKVIRRLNNAAAEKRGIVTEKQNIVARKQKSLKDPKTLTFYFGINVVNRACDGMFVYNCSRLIKMYQRIGPQQDSSMTCRGVVGIVDVPYMVLEPTHNKQDFADAKEYRQLMRAMADHLMQYWDDLAIEKNGSEDVNRFWKGFGYLSARWRDPPSDEEKYARKRSSCVSLCVQCDKCLKWRVLPYSQNQVGREVPDGWQCRDNPDQKHKSCSVAEEDMNPPLGVLKRKIKTKEQRQAELEAQIRKKQEELEQICEADEEPLKASASGSKRPPPPPLPSPTAKRAPSPPPTKRRTLTASSPTSPQRTLTVADRKRMAAAAAQQEATAKSAAVTTRNSTAVAHTPKSTPPADRRVLRCRMSDTEDDEEEREVVKKKRTATAVTTRNTALSPSIPVKKEQMEPVSSSSSEEESYEEEEAAPPKVKTSTIVGKAASATASAKVSHTPAKTSAITLRKQRQKMEKKKKQVEMGPARTAVKTSALSLQNGSKSDRVSDAQSSTQGEKTPNDKPSSSVSKLENLPKTTTNSTEGSSVNKSSSGDSDKNLPTSRLIAKKLRNCLRYFLPPMWSSEKERIQFMSDAELAEFPLDSFFTQYETGLRALLDTVKSQATVTSETLDNLRMDVGRLLDRVAPTLQASSQPLENMDTLLKNYLDDNEEN</sequence>
<dbReference type="Pfam" id="PF07496">
    <property type="entry name" value="zf-CW"/>
    <property type="match status" value="1"/>
</dbReference>
<feature type="coiled-coil region" evidence="7">
    <location>
        <begin position="298"/>
        <end position="325"/>
    </location>
</feature>
<dbReference type="WBParaSite" id="HDID_0000751901-mRNA-1">
    <property type="protein sequence ID" value="HDID_0000751901-mRNA-1"/>
    <property type="gene ID" value="HDID_0000751901"/>
</dbReference>
<reference evidence="11 13" key="3">
    <citation type="submission" date="2019-07" db="EMBL/GenBank/DDBJ databases">
        <authorList>
            <person name="Jastrzebski P J."/>
            <person name="Paukszto L."/>
            <person name="Jastrzebski P J."/>
        </authorList>
    </citation>
    <scope>NUCLEOTIDE SEQUENCE [LARGE SCALE GENOMIC DNA]</scope>
    <source>
        <strain evidence="11 13">WMS-il1</strain>
    </source>
</reference>
<dbReference type="AlphaFoldDB" id="A0A158QEJ5"/>
<evidence type="ECO:0000256" key="2">
    <source>
        <dbReference type="ARBA" id="ARBA00022723"/>
    </source>
</evidence>
<reference evidence="14" key="1">
    <citation type="submission" date="2016-04" db="UniProtKB">
        <authorList>
            <consortium name="WormBaseParasite"/>
        </authorList>
    </citation>
    <scope>IDENTIFICATION</scope>
</reference>
<evidence type="ECO:0000256" key="4">
    <source>
        <dbReference type="ARBA" id="ARBA00022833"/>
    </source>
</evidence>
<dbReference type="Gene3D" id="3.30.40.100">
    <property type="match status" value="1"/>
</dbReference>
<feature type="compositionally biased region" description="Acidic residues" evidence="8">
    <location>
        <begin position="747"/>
        <end position="757"/>
    </location>
</feature>
<dbReference type="EMBL" id="UYSG01010943">
    <property type="protein sequence ID" value="VDL59835.1"/>
    <property type="molecule type" value="Genomic_DNA"/>
</dbReference>
<evidence type="ECO:0000256" key="1">
    <source>
        <dbReference type="ARBA" id="ARBA00004123"/>
    </source>
</evidence>
<reference evidence="10 12" key="2">
    <citation type="submission" date="2018-11" db="EMBL/GenBank/DDBJ databases">
        <authorList>
            <consortium name="Pathogen Informatics"/>
        </authorList>
    </citation>
    <scope>NUCLEOTIDE SEQUENCE [LARGE SCALE GENOMIC DNA]</scope>
</reference>
<feature type="compositionally biased region" description="Polar residues" evidence="8">
    <location>
        <begin position="815"/>
        <end position="826"/>
    </location>
</feature>
<evidence type="ECO:0000313" key="14">
    <source>
        <dbReference type="WBParaSite" id="HDID_0000751901-mRNA-1"/>
    </source>
</evidence>
<evidence type="ECO:0000259" key="9">
    <source>
        <dbReference type="PROSITE" id="PS51050"/>
    </source>
</evidence>
<dbReference type="GO" id="GO:0005634">
    <property type="term" value="C:nucleus"/>
    <property type="evidence" value="ECO:0007669"/>
    <property type="project" value="UniProtKB-SubCell"/>
</dbReference>
<feature type="compositionally biased region" description="Basic residues" evidence="8">
    <location>
        <begin position="793"/>
        <end position="804"/>
    </location>
</feature>
<evidence type="ECO:0000256" key="5">
    <source>
        <dbReference type="ARBA" id="ARBA00023054"/>
    </source>
</evidence>
<dbReference type="STRING" id="6216.A0A158QEJ5"/>
<dbReference type="InterPro" id="IPR011124">
    <property type="entry name" value="Znf_CW"/>
</dbReference>
<dbReference type="Pfam" id="PF17942">
    <property type="entry name" value="Morc6_S5"/>
    <property type="match status" value="1"/>
</dbReference>
<dbReference type="Gene3D" id="3.30.565.10">
    <property type="entry name" value="Histidine kinase-like ATPase, C-terminal domain"/>
    <property type="match status" value="1"/>
</dbReference>
<keyword evidence="13" id="KW-1185">Reference proteome</keyword>
<feature type="compositionally biased region" description="Low complexity" evidence="8">
    <location>
        <begin position="770"/>
        <end position="779"/>
    </location>
</feature>
<dbReference type="EMBL" id="CABIJS010000199">
    <property type="protein sequence ID" value="VUZ45991.1"/>
    <property type="molecule type" value="Genomic_DNA"/>
</dbReference>
<dbReference type="Pfam" id="PF13589">
    <property type="entry name" value="HATPase_c_3"/>
    <property type="match status" value="1"/>
</dbReference>
<dbReference type="PROSITE" id="PS51050">
    <property type="entry name" value="ZF_CW"/>
    <property type="match status" value="1"/>
</dbReference>
<feature type="compositionally biased region" description="Low complexity" evidence="8">
    <location>
        <begin position="868"/>
        <end position="877"/>
    </location>
</feature>
<evidence type="ECO:0000313" key="10">
    <source>
        <dbReference type="EMBL" id="VDL59835.1"/>
    </source>
</evidence>
<feature type="compositionally biased region" description="Basic and acidic residues" evidence="8">
    <location>
        <begin position="690"/>
        <end position="701"/>
    </location>
</feature>
<evidence type="ECO:0000313" key="13">
    <source>
        <dbReference type="Proteomes" id="UP000321570"/>
    </source>
</evidence>
<evidence type="ECO:0000313" key="11">
    <source>
        <dbReference type="EMBL" id="VUZ45991.1"/>
    </source>
</evidence>
<evidence type="ECO:0000313" key="12">
    <source>
        <dbReference type="Proteomes" id="UP000274504"/>
    </source>
</evidence>
<keyword evidence="6" id="KW-0539">Nucleus</keyword>
<feature type="domain" description="CW-type" evidence="9">
    <location>
        <begin position="505"/>
        <end position="560"/>
    </location>
</feature>
<keyword evidence="3" id="KW-0863">Zinc-finger</keyword>
<comment type="subcellular location">
    <subcellularLocation>
        <location evidence="1">Nucleus</location>
    </subcellularLocation>
</comment>
<keyword evidence="5 7" id="KW-0175">Coiled coil</keyword>
<dbReference type="GO" id="GO:0008270">
    <property type="term" value="F:zinc ion binding"/>
    <property type="evidence" value="ECO:0007669"/>
    <property type="project" value="UniProtKB-KW"/>
</dbReference>
<organism evidence="14">
    <name type="scientific">Hymenolepis diminuta</name>
    <name type="common">Rat tapeworm</name>
    <dbReference type="NCBI Taxonomy" id="6216"/>
    <lineage>
        <taxon>Eukaryota</taxon>
        <taxon>Metazoa</taxon>
        <taxon>Spiralia</taxon>
        <taxon>Lophotrochozoa</taxon>
        <taxon>Platyhelminthes</taxon>
        <taxon>Cestoda</taxon>
        <taxon>Eucestoda</taxon>
        <taxon>Cyclophyllidea</taxon>
        <taxon>Hymenolepididae</taxon>
        <taxon>Hymenolepis</taxon>
    </lineage>
</organism>
<feature type="compositionally biased region" description="Polar residues" evidence="8">
    <location>
        <begin position="636"/>
        <end position="648"/>
    </location>
</feature>
<keyword evidence="2" id="KW-0479">Metal-binding</keyword>
<dbReference type="Proteomes" id="UP000274504">
    <property type="component" value="Unassembled WGS sequence"/>
</dbReference>
<feature type="coiled-coil region" evidence="7">
    <location>
        <begin position="563"/>
        <end position="597"/>
    </location>
</feature>
<feature type="region of interest" description="Disordered" evidence="8">
    <location>
        <begin position="537"/>
        <end position="560"/>
    </location>
</feature>
<name>A0A158QEJ5_HYMDI</name>
<feature type="region of interest" description="Disordered" evidence="8">
    <location>
        <begin position="599"/>
        <end position="883"/>
    </location>
</feature>
<feature type="compositionally biased region" description="Low complexity" evidence="8">
    <location>
        <begin position="718"/>
        <end position="727"/>
    </location>
</feature>
<gene>
    <name evidence="10" type="ORF">HDID_LOCUS7517</name>
    <name evidence="11" type="ORF">WMSIL1_LOCUS5839</name>
</gene>
<feature type="compositionally biased region" description="Polar residues" evidence="8">
    <location>
        <begin position="833"/>
        <end position="867"/>
    </location>
</feature>
<dbReference type="OrthoDB" id="10251809at2759"/>
<evidence type="ECO:0000256" key="6">
    <source>
        <dbReference type="ARBA" id="ARBA00023242"/>
    </source>
</evidence>
<accession>A0A158QEJ5</accession>
<protein>
    <submittedName>
        <fullName evidence="14">CW-type domain-containing protein</fullName>
    </submittedName>
</protein>
<evidence type="ECO:0000256" key="8">
    <source>
        <dbReference type="SAM" id="MobiDB-lite"/>
    </source>
</evidence>
<dbReference type="InterPro" id="IPR036890">
    <property type="entry name" value="HATPase_C_sf"/>
</dbReference>
<dbReference type="PANTHER" id="PTHR23337">
    <property type="entry name" value="ZINC FINGER CW-TYPE COILED-COIL DOMAIN PROTEIN 1"/>
    <property type="match status" value="1"/>
</dbReference>
<dbReference type="SUPFAM" id="SSF55874">
    <property type="entry name" value="ATPase domain of HSP90 chaperone/DNA topoisomerase II/histidine kinase"/>
    <property type="match status" value="1"/>
</dbReference>
<dbReference type="CDD" id="cd16931">
    <property type="entry name" value="HATPase_MORC-like"/>
    <property type="match status" value="1"/>
</dbReference>
<dbReference type="Proteomes" id="UP000321570">
    <property type="component" value="Unassembled WGS sequence"/>
</dbReference>
<proteinExistence type="predicted"/>
<evidence type="ECO:0000256" key="7">
    <source>
        <dbReference type="SAM" id="Coils"/>
    </source>
</evidence>
<keyword evidence="4" id="KW-0862">Zinc</keyword>
<evidence type="ECO:0000256" key="3">
    <source>
        <dbReference type="ARBA" id="ARBA00022771"/>
    </source>
</evidence>
<feature type="compositionally biased region" description="Low complexity" evidence="8">
    <location>
        <begin position="657"/>
        <end position="671"/>
    </location>
</feature>
<dbReference type="PANTHER" id="PTHR23337:SF3">
    <property type="entry name" value="MORC FAMILY CW-TYPE ZINC FINGER 2"/>
    <property type="match status" value="1"/>
</dbReference>